<comment type="caution">
    <text evidence="1">The sequence shown here is derived from an EMBL/GenBank/DDBJ whole genome shotgun (WGS) entry which is preliminary data.</text>
</comment>
<dbReference type="EMBL" id="AUZX01001441">
    <property type="protein sequence ID" value="EQD79089.1"/>
    <property type="molecule type" value="Genomic_DNA"/>
</dbReference>
<reference evidence="1" key="2">
    <citation type="journal article" date="2014" name="ISME J.">
        <title>Microbial stratification in low pH oxic and suboxic macroscopic growths along an acid mine drainage.</title>
        <authorList>
            <person name="Mendez-Garcia C."/>
            <person name="Mesa V."/>
            <person name="Sprenger R.R."/>
            <person name="Richter M."/>
            <person name="Diez M.S."/>
            <person name="Solano J."/>
            <person name="Bargiela R."/>
            <person name="Golyshina O.V."/>
            <person name="Manteca A."/>
            <person name="Ramos J.L."/>
            <person name="Gallego J.R."/>
            <person name="Llorente I."/>
            <person name="Martins Dos Santos V.A."/>
            <person name="Jensen O.N."/>
            <person name="Pelaez A.I."/>
            <person name="Sanchez J."/>
            <person name="Ferrer M."/>
        </authorList>
    </citation>
    <scope>NUCLEOTIDE SEQUENCE</scope>
</reference>
<evidence type="ECO:0000313" key="1">
    <source>
        <dbReference type="EMBL" id="EQD79089.1"/>
    </source>
</evidence>
<dbReference type="SUPFAM" id="SSF52540">
    <property type="entry name" value="P-loop containing nucleoside triphosphate hydrolases"/>
    <property type="match status" value="1"/>
</dbReference>
<sequence length="140" mass="15428">MPQTLELVLGNQIYIAKEGLQPGLRDRLLRLAAFQNPEFYRAQAMRLSTYGKPRIVACAEDHPHHIGLPRGCLEDIHRLLDDLGIGATVRDERIRPQPLKVTFQGQLRSEQKAAARALLAHDTGVLAATTAFGKQSLAPG</sequence>
<reference evidence="1" key="1">
    <citation type="submission" date="2013-08" db="EMBL/GenBank/DDBJ databases">
        <authorList>
            <person name="Mendez C."/>
            <person name="Richter M."/>
            <person name="Ferrer M."/>
            <person name="Sanchez J."/>
        </authorList>
    </citation>
    <scope>NUCLEOTIDE SEQUENCE</scope>
</reference>
<gene>
    <name evidence="1" type="ORF">B1A_01918</name>
</gene>
<dbReference type="AlphaFoldDB" id="T1DCE8"/>
<name>T1DCE8_9ZZZZ</name>
<organism evidence="1">
    <name type="scientific">mine drainage metagenome</name>
    <dbReference type="NCBI Taxonomy" id="410659"/>
    <lineage>
        <taxon>unclassified sequences</taxon>
        <taxon>metagenomes</taxon>
        <taxon>ecological metagenomes</taxon>
    </lineage>
</organism>
<accession>T1DCE8</accession>
<proteinExistence type="predicted"/>
<dbReference type="InterPro" id="IPR027417">
    <property type="entry name" value="P-loop_NTPase"/>
</dbReference>
<protein>
    <submittedName>
        <fullName evidence="1">Type III restriction protein res subunit</fullName>
    </submittedName>
</protein>